<organism evidence="2 3">
    <name type="scientific">Halomicronema hongdechloris C2206</name>
    <dbReference type="NCBI Taxonomy" id="1641165"/>
    <lineage>
        <taxon>Bacteria</taxon>
        <taxon>Bacillati</taxon>
        <taxon>Cyanobacteriota</taxon>
        <taxon>Cyanophyceae</taxon>
        <taxon>Nodosilineales</taxon>
        <taxon>Nodosilineaceae</taxon>
        <taxon>Halomicronema</taxon>
    </lineage>
</organism>
<dbReference type="OrthoDB" id="9764216at2"/>
<protein>
    <recommendedName>
        <fullName evidence="4">VWA containing CoxE family protein</fullName>
    </recommendedName>
</protein>
<evidence type="ECO:0000256" key="1">
    <source>
        <dbReference type="SAM" id="MobiDB-lite"/>
    </source>
</evidence>
<gene>
    <name evidence="2" type="ORF">XM38_036880</name>
</gene>
<proteinExistence type="predicted"/>
<dbReference type="AlphaFoldDB" id="A0A1Z3HQY9"/>
<evidence type="ECO:0008006" key="4">
    <source>
        <dbReference type="Google" id="ProtNLM"/>
    </source>
</evidence>
<dbReference type="Proteomes" id="UP000191901">
    <property type="component" value="Chromosome"/>
</dbReference>
<dbReference type="PANTHER" id="PTHR39338">
    <property type="entry name" value="BLL5662 PROTEIN-RELATED"/>
    <property type="match status" value="1"/>
</dbReference>
<feature type="region of interest" description="Disordered" evidence="1">
    <location>
        <begin position="74"/>
        <end position="127"/>
    </location>
</feature>
<dbReference type="RefSeq" id="WP_088430560.1">
    <property type="nucleotide sequence ID" value="NZ_CP021983.2"/>
</dbReference>
<dbReference type="STRING" id="1641165.XM38_14010"/>
<keyword evidence="3" id="KW-1185">Reference proteome</keyword>
<dbReference type="PANTHER" id="PTHR39338:SF7">
    <property type="entry name" value="BLL6692 PROTEIN"/>
    <property type="match status" value="1"/>
</dbReference>
<evidence type="ECO:0000313" key="3">
    <source>
        <dbReference type="Proteomes" id="UP000191901"/>
    </source>
</evidence>
<evidence type="ECO:0000313" key="2">
    <source>
        <dbReference type="EMBL" id="ASC72730.1"/>
    </source>
</evidence>
<name>A0A1Z3HQY9_9CYAN</name>
<dbReference type="KEGG" id="hhg:XM38_036880"/>
<accession>A0A1Z3HQY9</accession>
<feature type="compositionally biased region" description="Pro residues" evidence="1">
    <location>
        <begin position="111"/>
        <end position="122"/>
    </location>
</feature>
<sequence>MTAFDPQALVLRTFLQLRRSNFKLGVADYMAALDAVAGGFGEDLASLEDTLKLLWCHSLSEHSQFQPIWQSVHRQVKANRQPKPPFPGGREAPSRPQETVPARHQASEPPMLQPQPPPPPPRRAALGSLPVQAPSLLSGEEDTIPLQAYYPISRRSMVYNWRYLRRPVADGPQDVLDIDATIQQVTRQGFYLAPVYGRRERNQARLLLFIDHDGSMTPFHQFTGDLVETAQQESPLDAENVNAVYFQNVPAGTVFRDVYLTQSMPLAAALGSCDPTTSVLIVSDGGAARGYRLRDRVRSTSRFLLQLKRHTSLVAWLNPMPRRRWVGSSAEIIAHSVPMFQMDSDGLNNAIDVVRGQPLKHTYSAS</sequence>
<reference evidence="2 3" key="1">
    <citation type="journal article" date="2016" name="Biochim. Biophys. Acta">
        <title>Characterization of red-shifted phycobilisomes isolated from the chlorophyll f-containing cyanobacterium Halomicronema hongdechloris.</title>
        <authorList>
            <person name="Li Y."/>
            <person name="Lin Y."/>
            <person name="Garvey C.J."/>
            <person name="Birch D."/>
            <person name="Corkery R.W."/>
            <person name="Loughlin P.C."/>
            <person name="Scheer H."/>
            <person name="Willows R.D."/>
            <person name="Chen M."/>
        </authorList>
    </citation>
    <scope>NUCLEOTIDE SEQUENCE [LARGE SCALE GENOMIC DNA]</scope>
    <source>
        <strain evidence="2 3">C2206</strain>
    </source>
</reference>
<dbReference type="EMBL" id="CP021983">
    <property type="protein sequence ID" value="ASC72730.1"/>
    <property type="molecule type" value="Genomic_DNA"/>
</dbReference>